<reference evidence="2" key="1">
    <citation type="journal article" date="2009" name="PLoS Genet.">
        <title>Sequencing, mapping, and analysis of 27,455 maize full-length cDNAs.</title>
        <authorList>
            <person name="Soderlund C."/>
            <person name="Descour A."/>
            <person name="Kudrna D."/>
            <person name="Bomhoff M."/>
            <person name="Boyd L."/>
            <person name="Currie J."/>
            <person name="Angelova A."/>
            <person name="Collura K."/>
            <person name="Wissotski M."/>
            <person name="Ashley E."/>
            <person name="Morrow D."/>
            <person name="Fernandes J."/>
            <person name="Walbot V."/>
            <person name="Yu Y."/>
        </authorList>
    </citation>
    <scope>NUCLEOTIDE SEQUENCE</scope>
    <source>
        <strain evidence="2">B73</strain>
    </source>
</reference>
<name>C4JBE4_MAIZE</name>
<organism evidence="2">
    <name type="scientific">Zea mays</name>
    <name type="common">Maize</name>
    <dbReference type="NCBI Taxonomy" id="4577"/>
    <lineage>
        <taxon>Eukaryota</taxon>
        <taxon>Viridiplantae</taxon>
        <taxon>Streptophyta</taxon>
        <taxon>Embryophyta</taxon>
        <taxon>Tracheophyta</taxon>
        <taxon>Spermatophyta</taxon>
        <taxon>Magnoliopsida</taxon>
        <taxon>Liliopsida</taxon>
        <taxon>Poales</taxon>
        <taxon>Poaceae</taxon>
        <taxon>PACMAD clade</taxon>
        <taxon>Panicoideae</taxon>
        <taxon>Andropogonodae</taxon>
        <taxon>Andropogoneae</taxon>
        <taxon>Tripsacinae</taxon>
        <taxon>Zea</taxon>
    </lineage>
</organism>
<dbReference type="EMBL" id="BT088141">
    <property type="protein sequence ID" value="ACR38494.1"/>
    <property type="molecule type" value="mRNA"/>
</dbReference>
<sequence length="143" mass="15036">MHATAARELSSSWSLAMAPHPIKLRITRRTGRHIALCAALNSASGEPGTSGPGKGTMSQGSSGYPPPSPTKYCWESSNLPCSASWYNEDSLSTSRSVRSPRNPAVRESTREEAPATSWVASGPVGPAKRAQQSAPRQEGSGAE</sequence>
<evidence type="ECO:0000313" key="2">
    <source>
        <dbReference type="EMBL" id="ACR38494.1"/>
    </source>
</evidence>
<protein>
    <submittedName>
        <fullName evidence="2">Uncharacterized protein</fullName>
    </submittedName>
</protein>
<feature type="compositionally biased region" description="Polar residues" evidence="1">
    <location>
        <begin position="90"/>
        <end position="99"/>
    </location>
</feature>
<accession>C4JBE4</accession>
<feature type="region of interest" description="Disordered" evidence="1">
    <location>
        <begin position="90"/>
        <end position="143"/>
    </location>
</feature>
<evidence type="ECO:0000256" key="1">
    <source>
        <dbReference type="SAM" id="MobiDB-lite"/>
    </source>
</evidence>
<proteinExistence type="evidence at transcript level"/>
<dbReference type="AlphaFoldDB" id="C4JBE4"/>
<feature type="region of interest" description="Disordered" evidence="1">
    <location>
        <begin position="41"/>
        <end position="69"/>
    </location>
</feature>
<reference evidence="2" key="2">
    <citation type="submission" date="2012-06" db="EMBL/GenBank/DDBJ databases">
        <authorList>
            <person name="Yu Y."/>
            <person name="Currie J."/>
            <person name="Lomeli R."/>
            <person name="Angelova A."/>
            <person name="Collura K."/>
            <person name="Wissotski M."/>
            <person name="Campos D."/>
            <person name="Kudrna D."/>
            <person name="Golser W."/>
            <person name="Ashely E."/>
            <person name="Descour A."/>
            <person name="Fernandes J."/>
            <person name="Soderlund C."/>
            <person name="Walbot V."/>
        </authorList>
    </citation>
    <scope>NUCLEOTIDE SEQUENCE</scope>
    <source>
        <strain evidence="2">B73</strain>
    </source>
</reference>